<dbReference type="PANTHER" id="PTHR15237:SF2">
    <property type="entry name" value="CELL CYCLE CHECKPOINT CONTROL PROTEIN RAD9B"/>
    <property type="match status" value="1"/>
</dbReference>
<accession>A0A8C6NG69</accession>
<evidence type="ECO:0000256" key="2">
    <source>
        <dbReference type="ARBA" id="ARBA00004123"/>
    </source>
</evidence>
<organism evidence="14 15">
    <name type="scientific">Melopsittacus undulatus</name>
    <name type="common">Budgerigar</name>
    <name type="synonym">Psittacus undulatus</name>
    <dbReference type="NCBI Taxonomy" id="13146"/>
    <lineage>
        <taxon>Eukaryota</taxon>
        <taxon>Metazoa</taxon>
        <taxon>Chordata</taxon>
        <taxon>Craniata</taxon>
        <taxon>Vertebrata</taxon>
        <taxon>Euteleostomi</taxon>
        <taxon>Archelosauria</taxon>
        <taxon>Archosauria</taxon>
        <taxon>Dinosauria</taxon>
        <taxon>Saurischia</taxon>
        <taxon>Theropoda</taxon>
        <taxon>Coelurosauria</taxon>
        <taxon>Aves</taxon>
        <taxon>Neognathae</taxon>
        <taxon>Neoaves</taxon>
        <taxon>Telluraves</taxon>
        <taxon>Australaves</taxon>
        <taxon>Psittaciformes</taxon>
        <taxon>Psittaculidae</taxon>
        <taxon>Melopsittacus</taxon>
    </lineage>
</organism>
<keyword evidence="7" id="KW-0227">DNA damage</keyword>
<sequence length="332" mass="37492">GAAMKCVIVGAHLRVFGRAIHAIARISDEFWFDPLEKGLALRSVNSSRSAYAYVFFSSMFFQHYCWAAVPQPHQKDKQLSPPCKLIIKSVLPVFRCVNVLERNVEKCSIYTNINDHHITFQLLCKHGVVKTYNLTFQECDPLQAVFAKHMCPNVLKFHSRLLADIMVHFPTSQEEVTLSVTPMKVCFKSYTEEDADLSKTMLTEIQLNPDEFDYFQIGVDSEVTFCLKELRVKPVAFSIEDLVLEASFILATLSDIDKKTSQQQPPGFTPQQERYQWASRVGEGGGKIEFHSLFFGAVSCKEKDATSHSFHSLATASDTEEDFGNVQSSPIL</sequence>
<comment type="subcellular location">
    <subcellularLocation>
        <location evidence="2">Nucleus</location>
    </subcellularLocation>
</comment>
<dbReference type="Ensembl" id="ENSMUNT00000023914.2">
    <property type="protein sequence ID" value="ENSMUNP00000020903.2"/>
    <property type="gene ID" value="ENSMUNG00000015863.2"/>
</dbReference>
<comment type="catalytic activity">
    <reaction evidence="1">
        <text>Exonucleolytic cleavage in the 3'- to 5'-direction to yield nucleoside 5'-phosphates.</text>
        <dbReference type="EC" id="3.1.11.2"/>
    </reaction>
</comment>
<keyword evidence="5" id="KW-0597">Phosphoprotein</keyword>
<dbReference type="AlphaFoldDB" id="A0A8C6NG69"/>
<evidence type="ECO:0000256" key="8">
    <source>
        <dbReference type="ARBA" id="ARBA00022801"/>
    </source>
</evidence>
<keyword evidence="9" id="KW-0269">Exonuclease</keyword>
<evidence type="ECO:0000256" key="11">
    <source>
        <dbReference type="ARBA" id="ARBA00059283"/>
    </source>
</evidence>
<accession>A0A8V5H4F0</accession>
<dbReference type="GO" id="GO:0030896">
    <property type="term" value="C:checkpoint clamp complex"/>
    <property type="evidence" value="ECO:0007669"/>
    <property type="project" value="InterPro"/>
</dbReference>
<evidence type="ECO:0000256" key="6">
    <source>
        <dbReference type="ARBA" id="ARBA00022722"/>
    </source>
</evidence>
<comment type="similarity">
    <text evidence="3">Belongs to the rad9 family.</text>
</comment>
<evidence type="ECO:0000256" key="12">
    <source>
        <dbReference type="ARBA" id="ARBA00069752"/>
    </source>
</evidence>
<evidence type="ECO:0000256" key="10">
    <source>
        <dbReference type="ARBA" id="ARBA00023242"/>
    </source>
</evidence>
<dbReference type="PANTHER" id="PTHR15237">
    <property type="entry name" value="DNA REPAIR PROTEIN RAD9"/>
    <property type="match status" value="1"/>
</dbReference>
<comment type="function">
    <text evidence="11">Component of the 9-1-1 cell-cycle checkpoint response complex that plays a major role in DNA repair. The 9-1-1 complex is recruited to DNA lesion upon damage by the RAD17-replication factor C (RFC) clamp loader complex. Acts then as a sliding clamp platform on DNA for several proteins involved in long-patch base excision repair (LP-BER). The 9-1-1 complex stimulates DNA polymerase beta (POLB) activity by increasing its affinity for the 3'-OH end of the primer-template and stabilizes POLB to those sites where LP-BER proceeds; endonuclease FEN1 cleavage activity on substrates with double, nick, or gap flaps of distinct sequences and lengths; and DNA ligase I (LIG1) on long-patch base excision repair substrates. The 9-1-1 complex is necessary for the recruitment of RHNO1 to sites of double-stranded breaks (DSB) occurring during the S phase. RAD9A possesses 3'-&gt;5' double stranded DNA exonuclease activity.</text>
</comment>
<dbReference type="EC" id="3.1.11.2" evidence="4"/>
<dbReference type="GO" id="GO:0008311">
    <property type="term" value="F:double-stranded DNA 3'-5' DNA exonuclease activity"/>
    <property type="evidence" value="ECO:0007669"/>
    <property type="project" value="UniProtKB-EC"/>
</dbReference>
<keyword evidence="15" id="KW-1185">Reference proteome</keyword>
<dbReference type="GO" id="GO:0031573">
    <property type="term" value="P:mitotic intra-S DNA damage checkpoint signaling"/>
    <property type="evidence" value="ECO:0007669"/>
    <property type="project" value="TreeGrafter"/>
</dbReference>
<evidence type="ECO:0000313" key="15">
    <source>
        <dbReference type="Proteomes" id="UP000694405"/>
    </source>
</evidence>
<evidence type="ECO:0000256" key="1">
    <source>
        <dbReference type="ARBA" id="ARBA00000493"/>
    </source>
</evidence>
<keyword evidence="6" id="KW-0540">Nuclease</keyword>
<evidence type="ECO:0000256" key="3">
    <source>
        <dbReference type="ARBA" id="ARBA00008494"/>
    </source>
</evidence>
<dbReference type="Pfam" id="PF04139">
    <property type="entry name" value="Rad9"/>
    <property type="match status" value="1"/>
</dbReference>
<name>A0A8C6NG69_MELUD</name>
<evidence type="ECO:0000256" key="13">
    <source>
        <dbReference type="ARBA" id="ARBA00079896"/>
    </source>
</evidence>
<dbReference type="Gene3D" id="3.70.10.10">
    <property type="match status" value="1"/>
</dbReference>
<dbReference type="InterPro" id="IPR007268">
    <property type="entry name" value="Rad9/Ddc1"/>
</dbReference>
<reference evidence="14" key="3">
    <citation type="submission" date="2025-09" db="UniProtKB">
        <authorList>
            <consortium name="Ensembl"/>
        </authorList>
    </citation>
    <scope>IDENTIFICATION</scope>
</reference>
<dbReference type="Proteomes" id="UP000694405">
    <property type="component" value="Chromosome 12"/>
</dbReference>
<gene>
    <name evidence="14" type="primary">LOC101875877</name>
</gene>
<dbReference type="InterPro" id="IPR026584">
    <property type="entry name" value="Rad9"/>
</dbReference>
<evidence type="ECO:0000256" key="4">
    <source>
        <dbReference type="ARBA" id="ARBA00012115"/>
    </source>
</evidence>
<evidence type="ECO:0000256" key="5">
    <source>
        <dbReference type="ARBA" id="ARBA00022553"/>
    </source>
</evidence>
<evidence type="ECO:0000256" key="9">
    <source>
        <dbReference type="ARBA" id="ARBA00022839"/>
    </source>
</evidence>
<reference evidence="14" key="2">
    <citation type="submission" date="2025-08" db="UniProtKB">
        <authorList>
            <consortium name="Ensembl"/>
        </authorList>
    </citation>
    <scope>IDENTIFICATION</scope>
</reference>
<dbReference type="InterPro" id="IPR046938">
    <property type="entry name" value="DNA_clamp_sf"/>
</dbReference>
<evidence type="ECO:0000313" key="14">
    <source>
        <dbReference type="Ensembl" id="ENSMUNP00000020903.2"/>
    </source>
</evidence>
<dbReference type="CDD" id="cd00577">
    <property type="entry name" value="PCNA"/>
    <property type="match status" value="1"/>
</dbReference>
<keyword evidence="10" id="KW-0539">Nucleus</keyword>
<dbReference type="GO" id="GO:0071479">
    <property type="term" value="P:cellular response to ionizing radiation"/>
    <property type="evidence" value="ECO:0007669"/>
    <property type="project" value="TreeGrafter"/>
</dbReference>
<proteinExistence type="inferred from homology"/>
<dbReference type="SUPFAM" id="SSF55979">
    <property type="entry name" value="DNA clamp"/>
    <property type="match status" value="1"/>
</dbReference>
<reference evidence="14" key="1">
    <citation type="submission" date="2020-03" db="EMBL/GenBank/DDBJ databases">
        <title>Melopsittacus undulatus (budgerigar) genome, bMelUnd1, maternal haplotype with Z.</title>
        <authorList>
            <person name="Gedman G."/>
            <person name="Mountcastle J."/>
            <person name="Haase B."/>
            <person name="Formenti G."/>
            <person name="Wright T."/>
            <person name="Apodaca J."/>
            <person name="Pelan S."/>
            <person name="Chow W."/>
            <person name="Rhie A."/>
            <person name="Howe K."/>
            <person name="Fedrigo O."/>
            <person name="Jarvis E.D."/>
        </authorList>
    </citation>
    <scope>NUCLEOTIDE SEQUENCE [LARGE SCALE GENOMIC DNA]</scope>
</reference>
<keyword evidence="8" id="KW-0378">Hydrolase</keyword>
<dbReference type="GO" id="GO:0000076">
    <property type="term" value="P:DNA replication checkpoint signaling"/>
    <property type="evidence" value="ECO:0007669"/>
    <property type="project" value="TreeGrafter"/>
</dbReference>
<protein>
    <recommendedName>
        <fullName evidence="12">Cell cycle checkpoint control protein RAD9A</fullName>
        <ecNumber evidence="4">3.1.11.2</ecNumber>
    </recommendedName>
    <alternativeName>
        <fullName evidence="13">DNA repair exonuclease rad9 homolog A</fullName>
    </alternativeName>
</protein>
<dbReference type="FunFam" id="3.70.10.10:FF:000005">
    <property type="entry name" value="Cell cycle checkpoint control protein"/>
    <property type="match status" value="1"/>
</dbReference>
<dbReference type="PIRSF" id="PIRSF009303">
    <property type="entry name" value="Cell_cycle_RAD9"/>
    <property type="match status" value="1"/>
</dbReference>
<dbReference type="GO" id="GO:0006281">
    <property type="term" value="P:DNA repair"/>
    <property type="evidence" value="ECO:0007669"/>
    <property type="project" value="InterPro"/>
</dbReference>
<evidence type="ECO:0000256" key="7">
    <source>
        <dbReference type="ARBA" id="ARBA00022763"/>
    </source>
</evidence>